<dbReference type="AlphaFoldDB" id="A0AAW0X1U9"/>
<sequence length="102" mass="11937">MKFLITAKILGVQYQQVLNNEDGYWEEAVRHRHKLSRICLIKKITRGEDITQPIVCYMYKSDIFSRICIAFRILANKLCGTGKNQFLNTLFEDESSLLNYTN</sequence>
<dbReference type="Proteomes" id="UP001445076">
    <property type="component" value="Unassembled WGS sequence"/>
</dbReference>
<protein>
    <submittedName>
        <fullName evidence="1">Uncharacterized protein</fullName>
    </submittedName>
</protein>
<name>A0AAW0X1U9_CHEQU</name>
<comment type="caution">
    <text evidence="1">The sequence shown here is derived from an EMBL/GenBank/DDBJ whole genome shotgun (WGS) entry which is preliminary data.</text>
</comment>
<evidence type="ECO:0000313" key="2">
    <source>
        <dbReference type="Proteomes" id="UP001445076"/>
    </source>
</evidence>
<dbReference type="EMBL" id="JARKIK010000053">
    <property type="protein sequence ID" value="KAK8733645.1"/>
    <property type="molecule type" value="Genomic_DNA"/>
</dbReference>
<proteinExistence type="predicted"/>
<evidence type="ECO:0000313" key="1">
    <source>
        <dbReference type="EMBL" id="KAK8733645.1"/>
    </source>
</evidence>
<keyword evidence="2" id="KW-1185">Reference proteome</keyword>
<accession>A0AAW0X1U9</accession>
<reference evidence="1 2" key="1">
    <citation type="journal article" date="2024" name="BMC Genomics">
        <title>Genome assembly of redclaw crayfish (Cherax quadricarinatus) provides insights into its immune adaptation and hypoxia tolerance.</title>
        <authorList>
            <person name="Liu Z."/>
            <person name="Zheng J."/>
            <person name="Li H."/>
            <person name="Fang K."/>
            <person name="Wang S."/>
            <person name="He J."/>
            <person name="Zhou D."/>
            <person name="Weng S."/>
            <person name="Chi M."/>
            <person name="Gu Z."/>
            <person name="He J."/>
            <person name="Li F."/>
            <person name="Wang M."/>
        </authorList>
    </citation>
    <scope>NUCLEOTIDE SEQUENCE [LARGE SCALE GENOMIC DNA]</scope>
    <source>
        <strain evidence="1">ZL_2023a</strain>
    </source>
</reference>
<organism evidence="1 2">
    <name type="scientific">Cherax quadricarinatus</name>
    <name type="common">Australian red claw crayfish</name>
    <dbReference type="NCBI Taxonomy" id="27406"/>
    <lineage>
        <taxon>Eukaryota</taxon>
        <taxon>Metazoa</taxon>
        <taxon>Ecdysozoa</taxon>
        <taxon>Arthropoda</taxon>
        <taxon>Crustacea</taxon>
        <taxon>Multicrustacea</taxon>
        <taxon>Malacostraca</taxon>
        <taxon>Eumalacostraca</taxon>
        <taxon>Eucarida</taxon>
        <taxon>Decapoda</taxon>
        <taxon>Pleocyemata</taxon>
        <taxon>Astacidea</taxon>
        <taxon>Parastacoidea</taxon>
        <taxon>Parastacidae</taxon>
        <taxon>Cherax</taxon>
    </lineage>
</organism>
<feature type="non-terminal residue" evidence="1">
    <location>
        <position position="102"/>
    </location>
</feature>
<gene>
    <name evidence="1" type="ORF">OTU49_006404</name>
</gene>